<evidence type="ECO:0000313" key="2">
    <source>
        <dbReference type="EMBL" id="KAG0565690.1"/>
    </source>
</evidence>
<sequence>MSLNNDEHRGAGQYFLRRGTTDRSHHQFPSVNYQSGRRSMFNPLSPPAAVSFDERAGRSSQEDFSDIHGSCQVYSSAPLLGGGSIVYPTPQRFQPPANNAVPLLRSFPVQLPQSFPSRASLIVHCRLLFNVRTF</sequence>
<dbReference type="AlphaFoldDB" id="A0A8T0H2Z0"/>
<reference evidence="2" key="1">
    <citation type="submission" date="2020-06" db="EMBL/GenBank/DDBJ databases">
        <title>WGS assembly of Ceratodon purpureus strain R40.</title>
        <authorList>
            <person name="Carey S.B."/>
            <person name="Jenkins J."/>
            <person name="Shu S."/>
            <person name="Lovell J.T."/>
            <person name="Sreedasyam A."/>
            <person name="Maumus F."/>
            <person name="Tiley G.P."/>
            <person name="Fernandez-Pozo N."/>
            <person name="Barry K."/>
            <person name="Chen C."/>
            <person name="Wang M."/>
            <person name="Lipzen A."/>
            <person name="Daum C."/>
            <person name="Saski C.A."/>
            <person name="Payton A.C."/>
            <person name="Mcbreen J.C."/>
            <person name="Conrad R.E."/>
            <person name="Kollar L.M."/>
            <person name="Olsson S."/>
            <person name="Huttunen S."/>
            <person name="Landis J.B."/>
            <person name="Wickett N.J."/>
            <person name="Johnson M.G."/>
            <person name="Rensing S.A."/>
            <person name="Grimwood J."/>
            <person name="Schmutz J."/>
            <person name="Mcdaniel S.F."/>
        </authorList>
    </citation>
    <scope>NUCLEOTIDE SEQUENCE</scope>
    <source>
        <strain evidence="2">R40</strain>
    </source>
</reference>
<organism evidence="2 3">
    <name type="scientific">Ceratodon purpureus</name>
    <name type="common">Fire moss</name>
    <name type="synonym">Dicranum purpureum</name>
    <dbReference type="NCBI Taxonomy" id="3225"/>
    <lineage>
        <taxon>Eukaryota</taxon>
        <taxon>Viridiplantae</taxon>
        <taxon>Streptophyta</taxon>
        <taxon>Embryophyta</taxon>
        <taxon>Bryophyta</taxon>
        <taxon>Bryophytina</taxon>
        <taxon>Bryopsida</taxon>
        <taxon>Dicranidae</taxon>
        <taxon>Pseudoditrichales</taxon>
        <taxon>Ditrichaceae</taxon>
        <taxon>Ceratodon</taxon>
    </lineage>
</organism>
<gene>
    <name evidence="2" type="ORF">KC19_7G007600</name>
</gene>
<accession>A0A8T0H2Z0</accession>
<dbReference type="Proteomes" id="UP000822688">
    <property type="component" value="Chromosome 7"/>
</dbReference>
<dbReference type="EMBL" id="CM026428">
    <property type="protein sequence ID" value="KAG0565690.1"/>
    <property type="molecule type" value="Genomic_DNA"/>
</dbReference>
<name>A0A8T0H2Z0_CERPU</name>
<proteinExistence type="predicted"/>
<evidence type="ECO:0000256" key="1">
    <source>
        <dbReference type="SAM" id="MobiDB-lite"/>
    </source>
</evidence>
<evidence type="ECO:0000313" key="3">
    <source>
        <dbReference type="Proteomes" id="UP000822688"/>
    </source>
</evidence>
<protein>
    <submittedName>
        <fullName evidence="2">Uncharacterized protein</fullName>
    </submittedName>
</protein>
<feature type="region of interest" description="Disordered" evidence="1">
    <location>
        <begin position="16"/>
        <end position="39"/>
    </location>
</feature>
<feature type="compositionally biased region" description="Polar residues" evidence="1">
    <location>
        <begin position="27"/>
        <end position="37"/>
    </location>
</feature>
<comment type="caution">
    <text evidence="2">The sequence shown here is derived from an EMBL/GenBank/DDBJ whole genome shotgun (WGS) entry which is preliminary data.</text>
</comment>
<keyword evidence="3" id="KW-1185">Reference proteome</keyword>